<dbReference type="Proteomes" id="UP000285150">
    <property type="component" value="Unassembled WGS sequence"/>
</dbReference>
<name>A0A413B4K4_BACSE</name>
<comment type="caution">
    <text evidence="1">The sequence shown here is derived from an EMBL/GenBank/DDBJ whole genome shotgun (WGS) entry which is preliminary data.</text>
</comment>
<evidence type="ECO:0000313" key="1">
    <source>
        <dbReference type="EMBL" id="RGW32826.1"/>
    </source>
</evidence>
<sequence length="313" mass="36293">MRYNFNFESVENFIYDCCDSLKFICEYFKLSYPDKVISRTENEFCESELSEYQIQDETFIKDTCFFVFYGEYPTDIAKTVDSIFLQLNPEQRNILAIKIIRRFIPILYCKHFKVSDFLLAAVSVLEKTGTYPYYSVAGTNKIIYARKMFILFCGWKFLCELYTIFIDYDIDIKKILDKSLSKVIYQYLMYEYPDLLPDGLPDIASLDWRMFGLRETEDADLCNNTQGETRKASAGATTRVQCDVLTALLRAGDFNIPDNKSFASFISWLCGGTSNNIRQRGFYGNLSDENINSIKEKCSLIGLKYEKGKITQG</sequence>
<dbReference type="EMBL" id="QSAF01000016">
    <property type="protein sequence ID" value="RGW32826.1"/>
    <property type="molecule type" value="Genomic_DNA"/>
</dbReference>
<dbReference type="RefSeq" id="WP_117858701.1">
    <property type="nucleotide sequence ID" value="NZ_JAQCSR010000016.1"/>
</dbReference>
<accession>A0A413B4K4</accession>
<proteinExistence type="predicted"/>
<dbReference type="AlphaFoldDB" id="A0A413B4K4"/>
<gene>
    <name evidence="1" type="ORF">DWV77_13080</name>
</gene>
<protein>
    <submittedName>
        <fullName evidence="1">Uncharacterized protein</fullName>
    </submittedName>
</protein>
<reference evidence="1 2" key="1">
    <citation type="submission" date="2018-08" db="EMBL/GenBank/DDBJ databases">
        <title>A genome reference for cultivated species of the human gut microbiota.</title>
        <authorList>
            <person name="Zou Y."/>
            <person name="Xue W."/>
            <person name="Luo G."/>
        </authorList>
    </citation>
    <scope>NUCLEOTIDE SEQUENCE [LARGE SCALE GENOMIC DNA]</scope>
    <source>
        <strain evidence="1 2">AF12-7</strain>
    </source>
</reference>
<organism evidence="1 2">
    <name type="scientific">Bacteroides stercoris</name>
    <dbReference type="NCBI Taxonomy" id="46506"/>
    <lineage>
        <taxon>Bacteria</taxon>
        <taxon>Pseudomonadati</taxon>
        <taxon>Bacteroidota</taxon>
        <taxon>Bacteroidia</taxon>
        <taxon>Bacteroidales</taxon>
        <taxon>Bacteroidaceae</taxon>
        <taxon>Bacteroides</taxon>
    </lineage>
</organism>
<evidence type="ECO:0000313" key="2">
    <source>
        <dbReference type="Proteomes" id="UP000285150"/>
    </source>
</evidence>